<dbReference type="Pfam" id="PF12702">
    <property type="entry name" value="Lipocalin_3"/>
    <property type="match status" value="1"/>
</dbReference>
<evidence type="ECO:0000313" key="3">
    <source>
        <dbReference type="EMBL" id="UWX05097.1"/>
    </source>
</evidence>
<reference evidence="3" key="1">
    <citation type="submission" date="2020-12" db="EMBL/GenBank/DDBJ databases">
        <title>Taurinivorans muris gen. nov., sp. nov., fundamental and realized metabolic niche of a ubiquitous sulfidogenic bacterium in the murine intestine.</title>
        <authorList>
            <person name="Ye H."/>
            <person name="Hanson B.T."/>
            <person name="Loy A."/>
        </authorList>
    </citation>
    <scope>NUCLEOTIDE SEQUENCE</scope>
    <source>
        <strain evidence="3">LT0009</strain>
    </source>
</reference>
<dbReference type="InterPro" id="IPR024311">
    <property type="entry name" value="Lipocalin-like"/>
</dbReference>
<evidence type="ECO:0000256" key="1">
    <source>
        <dbReference type="SAM" id="SignalP"/>
    </source>
</evidence>
<feature type="domain" description="Lipocalin-like" evidence="2">
    <location>
        <begin position="26"/>
        <end position="117"/>
    </location>
</feature>
<dbReference type="EMBL" id="CP065938">
    <property type="protein sequence ID" value="UWX05097.1"/>
    <property type="molecule type" value="Genomic_DNA"/>
</dbReference>
<name>A0ABY5Y0Z8_9BACT</name>
<gene>
    <name evidence="3" type="ORF">JBF11_06360</name>
</gene>
<sequence length="120" mass="13082">MKTKRSVCKAAAAAVLGFMLTACAGKSLEGKWVEPIPGMEGQVQGVCLEKGGKARSVNSATLLYEKWEQKGDTLILSGKSLGNGVTIDFSDTYLIEKLSDEELILKNEDLTIKYHKQTEE</sequence>
<dbReference type="Proteomes" id="UP001058120">
    <property type="component" value="Chromosome"/>
</dbReference>
<dbReference type="PROSITE" id="PS51257">
    <property type="entry name" value="PROKAR_LIPOPROTEIN"/>
    <property type="match status" value="1"/>
</dbReference>
<protein>
    <submittedName>
        <fullName evidence="3">Lipocalin family protein</fullName>
    </submittedName>
</protein>
<evidence type="ECO:0000259" key="2">
    <source>
        <dbReference type="Pfam" id="PF12702"/>
    </source>
</evidence>
<feature type="signal peptide" evidence="1">
    <location>
        <begin position="1"/>
        <end position="24"/>
    </location>
</feature>
<keyword evidence="1" id="KW-0732">Signal</keyword>
<organism evidence="3 4">
    <name type="scientific">Taurinivorans muris</name>
    <dbReference type="NCBI Taxonomy" id="2787751"/>
    <lineage>
        <taxon>Bacteria</taxon>
        <taxon>Pseudomonadati</taxon>
        <taxon>Thermodesulfobacteriota</taxon>
        <taxon>Desulfovibrionia</taxon>
        <taxon>Desulfovibrionales</taxon>
        <taxon>Desulfovibrionaceae</taxon>
        <taxon>Taurinivorans</taxon>
    </lineage>
</organism>
<dbReference type="RefSeq" id="WP_334314661.1">
    <property type="nucleotide sequence ID" value="NZ_CP065938.1"/>
</dbReference>
<accession>A0ABY5Y0Z8</accession>
<proteinExistence type="predicted"/>
<evidence type="ECO:0000313" key="4">
    <source>
        <dbReference type="Proteomes" id="UP001058120"/>
    </source>
</evidence>
<feature type="chain" id="PRO_5047194276" evidence="1">
    <location>
        <begin position="25"/>
        <end position="120"/>
    </location>
</feature>
<dbReference type="Gene3D" id="2.40.128.280">
    <property type="match status" value="1"/>
</dbReference>
<keyword evidence="4" id="KW-1185">Reference proteome</keyword>